<evidence type="ECO:0000313" key="2">
    <source>
        <dbReference type="Proteomes" id="UP000221165"/>
    </source>
</evidence>
<protein>
    <submittedName>
        <fullName evidence="1">Guanylate binding</fullName>
    </submittedName>
</protein>
<dbReference type="GeneID" id="94433830"/>
<feature type="non-terminal residue" evidence="1">
    <location>
        <position position="261"/>
    </location>
</feature>
<evidence type="ECO:0000313" key="1">
    <source>
        <dbReference type="EMBL" id="PHJ15673.1"/>
    </source>
</evidence>
<gene>
    <name evidence="1" type="ORF">CSUI_010516</name>
</gene>
<keyword evidence="2" id="KW-1185">Reference proteome</keyword>
<reference evidence="1 2" key="1">
    <citation type="journal article" date="2017" name="Int. J. Parasitol.">
        <title>The genome of the protozoan parasite Cystoisospora suis and a reverse vaccinology approach to identify vaccine candidates.</title>
        <authorList>
            <person name="Palmieri N."/>
            <person name="Shrestha A."/>
            <person name="Ruttkowski B."/>
            <person name="Beck T."/>
            <person name="Vogl C."/>
            <person name="Tomley F."/>
            <person name="Blake D.P."/>
            <person name="Joachim A."/>
        </authorList>
    </citation>
    <scope>NUCLEOTIDE SEQUENCE [LARGE SCALE GENOMIC DNA]</scope>
    <source>
        <strain evidence="1 2">Wien I</strain>
    </source>
</reference>
<accession>A0A2C6KH03</accession>
<comment type="caution">
    <text evidence="1">The sequence shown here is derived from an EMBL/GenBank/DDBJ whole genome shotgun (WGS) entry which is preliminary data.</text>
</comment>
<dbReference type="Proteomes" id="UP000221165">
    <property type="component" value="Unassembled WGS sequence"/>
</dbReference>
<proteinExistence type="predicted"/>
<dbReference type="OrthoDB" id="2135133at2759"/>
<dbReference type="AlphaFoldDB" id="A0A2C6KH03"/>
<dbReference type="EMBL" id="MIGC01007660">
    <property type="protein sequence ID" value="PHJ15673.1"/>
    <property type="molecule type" value="Genomic_DNA"/>
</dbReference>
<sequence>MQRAEEASILYFADQLKQHPLELFRPLEQFKALIFEWKAAAWEIFEQRVEDVRGVRQIYTTFEQRLSTELKRLEQQAIQQWEEKCTEVASDVLNRWSSTYKAEVIASFPRVQSLPVDEDIFAAASQNKIQDALDEMNDLYCAKTSPWKKIAQQLQEVLVERQRELEVQNVEAIKINCKEPLDRLLKKLKKDAESHYLWTSFSALARREALDVLSSQNVQSRATVILSDRLIKKVTEHWLSTDVRKTYRDLVWQNLTDLLQQ</sequence>
<dbReference type="RefSeq" id="XP_067917405.1">
    <property type="nucleotide sequence ID" value="XM_068070619.1"/>
</dbReference>
<dbReference type="VEuPathDB" id="ToxoDB:CSUI_010516"/>
<name>A0A2C6KH03_9APIC</name>
<organism evidence="1 2">
    <name type="scientific">Cystoisospora suis</name>
    <dbReference type="NCBI Taxonomy" id="483139"/>
    <lineage>
        <taxon>Eukaryota</taxon>
        <taxon>Sar</taxon>
        <taxon>Alveolata</taxon>
        <taxon>Apicomplexa</taxon>
        <taxon>Conoidasida</taxon>
        <taxon>Coccidia</taxon>
        <taxon>Eucoccidiorida</taxon>
        <taxon>Eimeriorina</taxon>
        <taxon>Sarcocystidae</taxon>
        <taxon>Cystoisospora</taxon>
    </lineage>
</organism>